<protein>
    <submittedName>
        <fullName evidence="2">Uncharacterized protein</fullName>
    </submittedName>
</protein>
<accession>A0ABV0ZXQ9</accession>
<proteinExistence type="predicted"/>
<name>A0ABV0ZXQ9_9TELE</name>
<dbReference type="Pfam" id="PF13738">
    <property type="entry name" value="Pyr_redox_3"/>
    <property type="match status" value="1"/>
</dbReference>
<sequence length="385" mass="44211">MEPNLLCFILFTLFGFVLTSFDEHHYNGTRHYNYCVLGAGPAGLQMGFFLSKARRDYIILERNSGPGSFFNKYPRHRKLISINKIHTGRCNREFNLRHDWNSLLSDKPDLLFRRLSSEFYPPADAFPLYLSMFVRELGLKVQYGVDIGRIRSVQSATGRNYVLTDQHAADYTCSSHCEYIEEFLLQALPQFSSLSGHEVSSQGLIVVVMQYGKKKIDYLGRSRAETDWTRAWKSNFLHPVLYYYDSLPTEQDMKMHPRGWPLPRPKAIHHMVEDFLTEWDGPLSHIQPLRRFLEHCVQTDLRAFTAETCFHSALTHHKPPLFCQQGYLNQQGVQHYSQLRRRVYKAGPVPVEQVTAGMSTAANPAFPNYLAPPGASVSSGLKLDL</sequence>
<organism evidence="2 3">
    <name type="scientific">Ameca splendens</name>
    <dbReference type="NCBI Taxonomy" id="208324"/>
    <lineage>
        <taxon>Eukaryota</taxon>
        <taxon>Metazoa</taxon>
        <taxon>Chordata</taxon>
        <taxon>Craniata</taxon>
        <taxon>Vertebrata</taxon>
        <taxon>Euteleostomi</taxon>
        <taxon>Actinopterygii</taxon>
        <taxon>Neopterygii</taxon>
        <taxon>Teleostei</taxon>
        <taxon>Neoteleostei</taxon>
        <taxon>Acanthomorphata</taxon>
        <taxon>Ovalentaria</taxon>
        <taxon>Atherinomorphae</taxon>
        <taxon>Cyprinodontiformes</taxon>
        <taxon>Goodeidae</taxon>
        <taxon>Ameca</taxon>
    </lineage>
</organism>
<keyword evidence="1" id="KW-0732">Signal</keyword>
<dbReference type="Gene3D" id="3.50.50.60">
    <property type="entry name" value="FAD/NAD(P)-binding domain"/>
    <property type="match status" value="1"/>
</dbReference>
<dbReference type="EMBL" id="JAHRIP010075969">
    <property type="protein sequence ID" value="MEQ2310714.1"/>
    <property type="molecule type" value="Genomic_DNA"/>
</dbReference>
<dbReference type="SUPFAM" id="SSF51905">
    <property type="entry name" value="FAD/NAD(P)-binding domain"/>
    <property type="match status" value="1"/>
</dbReference>
<feature type="signal peptide" evidence="1">
    <location>
        <begin position="1"/>
        <end position="19"/>
    </location>
</feature>
<reference evidence="2 3" key="1">
    <citation type="submission" date="2021-06" db="EMBL/GenBank/DDBJ databases">
        <authorList>
            <person name="Palmer J.M."/>
        </authorList>
    </citation>
    <scope>NUCLEOTIDE SEQUENCE [LARGE SCALE GENOMIC DNA]</scope>
    <source>
        <strain evidence="2 3">AS_MEX2019</strain>
        <tissue evidence="2">Muscle</tissue>
    </source>
</reference>
<evidence type="ECO:0000256" key="1">
    <source>
        <dbReference type="SAM" id="SignalP"/>
    </source>
</evidence>
<comment type="caution">
    <text evidence="2">The sequence shown here is derived from an EMBL/GenBank/DDBJ whole genome shotgun (WGS) entry which is preliminary data.</text>
</comment>
<keyword evidence="3" id="KW-1185">Reference proteome</keyword>
<gene>
    <name evidence="2" type="ORF">AMECASPLE_011935</name>
</gene>
<feature type="chain" id="PRO_5046277599" evidence="1">
    <location>
        <begin position="20"/>
        <end position="385"/>
    </location>
</feature>
<dbReference type="Proteomes" id="UP001469553">
    <property type="component" value="Unassembled WGS sequence"/>
</dbReference>
<dbReference type="InterPro" id="IPR036188">
    <property type="entry name" value="FAD/NAD-bd_sf"/>
</dbReference>
<evidence type="ECO:0000313" key="2">
    <source>
        <dbReference type="EMBL" id="MEQ2310714.1"/>
    </source>
</evidence>
<evidence type="ECO:0000313" key="3">
    <source>
        <dbReference type="Proteomes" id="UP001469553"/>
    </source>
</evidence>